<dbReference type="CDD" id="cd06460">
    <property type="entry name" value="M32_Taq"/>
    <property type="match status" value="1"/>
</dbReference>
<dbReference type="EC" id="3.4.17.19" evidence="1"/>
<dbReference type="PRINTS" id="PR00998">
    <property type="entry name" value="CRBOXYPTASET"/>
</dbReference>
<dbReference type="PANTHER" id="PTHR34217:SF1">
    <property type="entry name" value="CARBOXYPEPTIDASE 1"/>
    <property type="match status" value="1"/>
</dbReference>
<dbReference type="PROSITE" id="PS52034">
    <property type="entry name" value="PEPTIDASE_M32"/>
    <property type="match status" value="1"/>
</dbReference>
<evidence type="ECO:0000256" key="2">
    <source>
        <dbReference type="PIRSR" id="PIRSR006615-1"/>
    </source>
</evidence>
<dbReference type="RefSeq" id="WP_119357805.1">
    <property type="nucleotide sequence ID" value="NZ_BJXM01000021.1"/>
</dbReference>
<dbReference type="GO" id="GO:0004181">
    <property type="term" value="F:metallocarboxypeptidase activity"/>
    <property type="evidence" value="ECO:0007669"/>
    <property type="project" value="UniProtKB-UniRule"/>
</dbReference>
<evidence type="ECO:0000256" key="1">
    <source>
        <dbReference type="PIRNR" id="PIRNR006615"/>
    </source>
</evidence>
<comment type="catalytic activity">
    <reaction evidence="1">
        <text>Release of a C-terminal amino acid with broad specificity, except for -Pro.</text>
        <dbReference type="EC" id="3.4.17.19"/>
    </reaction>
</comment>
<dbReference type="Gene3D" id="1.10.1370.30">
    <property type="match status" value="1"/>
</dbReference>
<dbReference type="Proteomes" id="UP000266178">
    <property type="component" value="Unassembled WGS sequence"/>
</dbReference>
<feature type="active site" description="Proton donor/acceptor" evidence="3">
    <location>
        <position position="263"/>
    </location>
</feature>
<keyword evidence="1" id="KW-0645">Protease</keyword>
<keyword evidence="1 4" id="KW-0378">Hydrolase</keyword>
<evidence type="ECO:0000313" key="4">
    <source>
        <dbReference type="EMBL" id="RIH91759.1"/>
    </source>
</evidence>
<dbReference type="GO" id="GO:0006508">
    <property type="term" value="P:proteolysis"/>
    <property type="evidence" value="ECO:0007669"/>
    <property type="project" value="UniProtKB-UniRule"/>
</dbReference>
<feature type="binding site" evidence="2">
    <location>
        <position position="301"/>
    </location>
    <ligand>
        <name>Zn(2+)</name>
        <dbReference type="ChEBI" id="CHEBI:29105"/>
        <note>catalytic</note>
    </ligand>
</feature>
<reference evidence="4 5" key="1">
    <citation type="submission" date="2018-08" db="EMBL/GenBank/DDBJ databases">
        <title>Meiothermus granaticius genome AF-68 sequencing project.</title>
        <authorList>
            <person name="Da Costa M.S."/>
            <person name="Albuquerque L."/>
            <person name="Raposo P."/>
            <person name="Froufe H.J.C."/>
            <person name="Barroso C.S."/>
            <person name="Egas C."/>
        </authorList>
    </citation>
    <scope>NUCLEOTIDE SEQUENCE [LARGE SCALE GENOMIC DNA]</scope>
    <source>
        <strain evidence="4 5">AF-68</strain>
    </source>
</reference>
<comment type="cofactor">
    <cofactor evidence="2">
        <name>Zn(2+)</name>
        <dbReference type="ChEBI" id="CHEBI:29105"/>
    </cofactor>
    <text evidence="2">Binds 1 zinc ion per subunit.</text>
</comment>
<proteinExistence type="inferred from homology"/>
<comment type="function">
    <text evidence="1">Broad specificity carboxypetidase that releases amino acids sequentially from the C-terminus, including neutral, aromatic, polar and basic residues.</text>
</comment>
<dbReference type="InterPro" id="IPR001333">
    <property type="entry name" value="Peptidase_M32_Taq"/>
</dbReference>
<keyword evidence="1" id="KW-0482">Metalloprotease</keyword>
<evidence type="ECO:0000313" key="5">
    <source>
        <dbReference type="Proteomes" id="UP000266178"/>
    </source>
</evidence>
<dbReference type="PANTHER" id="PTHR34217">
    <property type="entry name" value="METAL-DEPENDENT CARBOXYPEPTIDASE"/>
    <property type="match status" value="1"/>
</dbReference>
<dbReference type="OrthoDB" id="9772308at2"/>
<feature type="binding site" evidence="2">
    <location>
        <position position="266"/>
    </location>
    <ligand>
        <name>Zn(2+)</name>
        <dbReference type="ChEBI" id="CHEBI:29105"/>
        <note>catalytic</note>
    </ligand>
</feature>
<dbReference type="EMBL" id="QWLB01000033">
    <property type="protein sequence ID" value="RIH91759.1"/>
    <property type="molecule type" value="Genomic_DNA"/>
</dbReference>
<evidence type="ECO:0000256" key="3">
    <source>
        <dbReference type="PIRSR" id="PIRSR006615-2"/>
    </source>
</evidence>
<gene>
    <name evidence="4" type="ORF">Mgrana_02336</name>
</gene>
<accession>A0A399F921</accession>
<dbReference type="Pfam" id="PF02074">
    <property type="entry name" value="Peptidase_M32"/>
    <property type="match status" value="1"/>
</dbReference>
<keyword evidence="1 2" id="KW-0479">Metal-binding</keyword>
<dbReference type="GO" id="GO:0046872">
    <property type="term" value="F:metal ion binding"/>
    <property type="evidence" value="ECO:0007669"/>
    <property type="project" value="UniProtKB-KW"/>
</dbReference>
<feature type="binding site" evidence="2">
    <location>
        <position position="262"/>
    </location>
    <ligand>
        <name>Zn(2+)</name>
        <dbReference type="ChEBI" id="CHEBI:29105"/>
        <note>catalytic</note>
    </ligand>
</feature>
<comment type="similarity">
    <text evidence="1">Belongs to the peptidase M32 family.</text>
</comment>
<dbReference type="SUPFAM" id="SSF55486">
    <property type="entry name" value="Metalloproteases ('zincins'), catalytic domain"/>
    <property type="match status" value="1"/>
</dbReference>
<keyword evidence="2" id="KW-0862">Zinc</keyword>
<comment type="caution">
    <text evidence="4">The sequence shown here is derived from an EMBL/GenBank/DDBJ whole genome shotgun (WGS) entry which is preliminary data.</text>
</comment>
<organism evidence="4 5">
    <name type="scientific">Meiothermus granaticius NBRC 107808</name>
    <dbReference type="NCBI Taxonomy" id="1227551"/>
    <lineage>
        <taxon>Bacteria</taxon>
        <taxon>Thermotogati</taxon>
        <taxon>Deinococcota</taxon>
        <taxon>Deinococci</taxon>
        <taxon>Thermales</taxon>
        <taxon>Thermaceae</taxon>
        <taxon>Meiothermus</taxon>
    </lineage>
</organism>
<protein>
    <recommendedName>
        <fullName evidence="1">Metal-dependent carboxypeptidase</fullName>
        <ecNumber evidence="1">3.4.17.19</ecNumber>
    </recommendedName>
</protein>
<keyword evidence="1 4" id="KW-0121">Carboxypeptidase</keyword>
<name>A0A399F921_9DEIN</name>
<sequence>MSYSELIHRVAEINDVLNALSVLTWDARTQMPPAGAETRGYQLATLTDIARRLILSRELKQALEAAEREASGEPPDSIRARTLQQVREAVEVLSRIPEALMGRIAALKSTAQAAWGQARAANDFSRFRPYLEQMLELNRQLAEAIGYAEHPYDALLLQYEPGMTARGLKALLDELKSATLPMVQAIAEKEPPRWDFLTRDYPEDLQRGFALGLAQQFGYDLSRGRLDTSLHPFEISFTRQDVRITTRYRRDYLPMGLFGVLHETGHALYEQGVSPKLTRSALSTDFLGLYAVGGASFGAHESQSRLWENLVGRSLAFWRVQFPALRATFPTQLQDVDAEGFYRAVNRVTPSLIRVEADELTYNFHILLRVELELALLEGSLAVRDLPEAWNAKMRAYLGLEVPSDTLGVLQDIHWSTGYFGSFPTYTLGNLMSAQFFAAAREQVEGLEADLAQGRYTPLLQWLQNNIYQHGRRFTPQELLVRSTGSPLTLQPYLAYLREKYGALYGLGPQGA</sequence>
<keyword evidence="5" id="KW-1185">Reference proteome</keyword>
<dbReference type="PIRSF" id="PIRSF006615">
    <property type="entry name" value="Zn_crbxpep_Taq"/>
    <property type="match status" value="1"/>
</dbReference>
<dbReference type="AlphaFoldDB" id="A0A399F921"/>